<evidence type="ECO:0000313" key="1">
    <source>
        <dbReference type="EMBL" id="KAA8535274.1"/>
    </source>
</evidence>
<organism evidence="1 2">
    <name type="scientific">Nyssa sinensis</name>
    <dbReference type="NCBI Taxonomy" id="561372"/>
    <lineage>
        <taxon>Eukaryota</taxon>
        <taxon>Viridiplantae</taxon>
        <taxon>Streptophyta</taxon>
        <taxon>Embryophyta</taxon>
        <taxon>Tracheophyta</taxon>
        <taxon>Spermatophyta</taxon>
        <taxon>Magnoliopsida</taxon>
        <taxon>eudicotyledons</taxon>
        <taxon>Gunneridae</taxon>
        <taxon>Pentapetalae</taxon>
        <taxon>asterids</taxon>
        <taxon>Cornales</taxon>
        <taxon>Nyssaceae</taxon>
        <taxon>Nyssa</taxon>
    </lineage>
</organism>
<dbReference type="Proteomes" id="UP000325577">
    <property type="component" value="Linkage Group LG17"/>
</dbReference>
<protein>
    <submittedName>
        <fullName evidence="1">Uncharacterized protein</fullName>
    </submittedName>
</protein>
<proteinExistence type="predicted"/>
<evidence type="ECO:0000313" key="2">
    <source>
        <dbReference type="Proteomes" id="UP000325577"/>
    </source>
</evidence>
<accession>A0A5J5AXY5</accession>
<gene>
    <name evidence="1" type="ORF">F0562_030277</name>
</gene>
<dbReference type="EMBL" id="CM018040">
    <property type="protein sequence ID" value="KAA8535274.1"/>
    <property type="molecule type" value="Genomic_DNA"/>
</dbReference>
<dbReference type="AlphaFoldDB" id="A0A5J5AXY5"/>
<name>A0A5J5AXY5_9ASTE</name>
<keyword evidence="2" id="KW-1185">Reference proteome</keyword>
<reference evidence="1 2" key="1">
    <citation type="submission" date="2019-09" db="EMBL/GenBank/DDBJ databases">
        <title>A chromosome-level genome assembly of the Chinese tupelo Nyssa sinensis.</title>
        <authorList>
            <person name="Yang X."/>
            <person name="Kang M."/>
            <person name="Yang Y."/>
            <person name="Xiong H."/>
            <person name="Wang M."/>
            <person name="Zhang Z."/>
            <person name="Wang Z."/>
            <person name="Wu H."/>
            <person name="Ma T."/>
            <person name="Liu J."/>
            <person name="Xi Z."/>
        </authorList>
    </citation>
    <scope>NUCLEOTIDE SEQUENCE [LARGE SCALE GENOMIC DNA]</scope>
    <source>
        <strain evidence="1">J267</strain>
        <tissue evidence="1">Leaf</tissue>
    </source>
</reference>
<sequence>MSLDFSNGPLALFGSGGGGGGGGGEEDAVCEVPVEAHGVLEEGGRGEEVVVHDEDDLVAVHVVEVVHDVVEGVRDVVEVVRDVVHVVEVVHDVVVAGGADLVVVGRASSSYPLNGSANNDGDGSCGGVAICFKWSCELILCGL</sequence>